<dbReference type="EMBL" id="BAABBE010000049">
    <property type="protein sequence ID" value="GAA3685101.1"/>
    <property type="molecule type" value="Genomic_DNA"/>
</dbReference>
<dbReference type="InterPro" id="IPR014030">
    <property type="entry name" value="Ketoacyl_synth_N"/>
</dbReference>
<dbReference type="InterPro" id="IPR016039">
    <property type="entry name" value="Thiolase-like"/>
</dbReference>
<dbReference type="InterPro" id="IPR001227">
    <property type="entry name" value="Ac_transferase_dom_sf"/>
</dbReference>
<dbReference type="RefSeq" id="WP_346136702.1">
    <property type="nucleotide sequence ID" value="NZ_BAABBE010000049.1"/>
</dbReference>
<dbReference type="Gene3D" id="3.10.129.10">
    <property type="entry name" value="Hotdog Thioesterase"/>
    <property type="match status" value="4"/>
</dbReference>
<dbReference type="Gene3D" id="3.40.366.10">
    <property type="entry name" value="Malonyl-Coenzyme A Acyl Carrier Protein, domain 2"/>
    <property type="match status" value="1"/>
</dbReference>
<dbReference type="PANTHER" id="PTHR43074">
    <property type="entry name" value="OMEGA-3 POLYUNSATURATED FATTY ACID SYNTHASE PFAB-RELATED"/>
    <property type="match status" value="1"/>
</dbReference>
<keyword evidence="5" id="KW-1185">Reference proteome</keyword>
<dbReference type="Proteomes" id="UP001500711">
    <property type="component" value="Unassembled WGS sequence"/>
</dbReference>
<dbReference type="Pfam" id="PF00109">
    <property type="entry name" value="ketoacyl-synt"/>
    <property type="match status" value="2"/>
</dbReference>
<dbReference type="Gene3D" id="3.30.70.250">
    <property type="entry name" value="Malonyl-CoA ACP transacylase, ACP-binding"/>
    <property type="match status" value="1"/>
</dbReference>
<evidence type="ECO:0000313" key="5">
    <source>
        <dbReference type="Proteomes" id="UP001500711"/>
    </source>
</evidence>
<evidence type="ECO:0000259" key="3">
    <source>
        <dbReference type="PROSITE" id="PS52004"/>
    </source>
</evidence>
<accession>A0ABP7CDZ8</accession>
<proteinExistence type="inferred from homology"/>
<dbReference type="Gene3D" id="3.40.47.10">
    <property type="match status" value="2"/>
</dbReference>
<dbReference type="InterPro" id="IPR042104">
    <property type="entry name" value="PKS_dehydratase_sf"/>
</dbReference>
<dbReference type="PROSITE" id="PS52004">
    <property type="entry name" value="KS3_2"/>
    <property type="match status" value="1"/>
</dbReference>
<name>A0ABP7CDZ8_9PSEU</name>
<dbReference type="Pfam" id="PF07977">
    <property type="entry name" value="FabA"/>
    <property type="match status" value="3"/>
</dbReference>
<dbReference type="SUPFAM" id="SSF54637">
    <property type="entry name" value="Thioesterase/thiol ester dehydrase-isomerase"/>
    <property type="match status" value="4"/>
</dbReference>
<comment type="similarity">
    <text evidence="1">Belongs to the thiolase-like superfamily. Beta-ketoacyl-ACP synthases family.</text>
</comment>
<evidence type="ECO:0000256" key="2">
    <source>
        <dbReference type="SAM" id="MobiDB-lite"/>
    </source>
</evidence>
<feature type="domain" description="Ketosynthase family 3 (KS3)" evidence="3">
    <location>
        <begin position="2"/>
        <end position="410"/>
    </location>
</feature>
<dbReference type="InterPro" id="IPR016035">
    <property type="entry name" value="Acyl_Trfase/lysoPLipase"/>
</dbReference>
<dbReference type="Pfam" id="PF16197">
    <property type="entry name" value="KAsynt_C_assoc"/>
    <property type="match status" value="1"/>
</dbReference>
<evidence type="ECO:0000256" key="1">
    <source>
        <dbReference type="RuleBase" id="RU003694"/>
    </source>
</evidence>
<reference evidence="5" key="1">
    <citation type="journal article" date="2019" name="Int. J. Syst. Evol. Microbiol.">
        <title>The Global Catalogue of Microorganisms (GCM) 10K type strain sequencing project: providing services to taxonomists for standard genome sequencing and annotation.</title>
        <authorList>
            <consortium name="The Broad Institute Genomics Platform"/>
            <consortium name="The Broad Institute Genome Sequencing Center for Infectious Disease"/>
            <person name="Wu L."/>
            <person name="Ma J."/>
        </authorList>
    </citation>
    <scope>NUCLEOTIDE SEQUENCE [LARGE SCALE GENOMIC DNA]</scope>
    <source>
        <strain evidence="5">JCM 17494</strain>
    </source>
</reference>
<dbReference type="Gene3D" id="3.10.129.110">
    <property type="entry name" value="Polyketide synthase dehydratase"/>
    <property type="match status" value="1"/>
</dbReference>
<feature type="region of interest" description="Disordered" evidence="2">
    <location>
        <begin position="1273"/>
        <end position="1292"/>
    </location>
</feature>
<comment type="caution">
    <text evidence="4">The sequence shown here is derived from an EMBL/GenBank/DDBJ whole genome shotgun (WGS) entry which is preliminary data.</text>
</comment>
<dbReference type="CDD" id="cd00833">
    <property type="entry name" value="PKS"/>
    <property type="match status" value="1"/>
</dbReference>
<dbReference type="InterPro" id="IPR052568">
    <property type="entry name" value="PKS-FAS_Synthase"/>
</dbReference>
<sequence length="2342" mass="253698">MFEPIAIVGRGAVLPDALTPDALWDNLAAGRSSLSTVPDGRWRLSHRWAVGTPEDGVDRTWTDIGGYVRDFPLDGSGLDPSFQWVLHGAREALREADADTSVTRCGLVLGNLSLPTVGLCRYAEQVWLGRAGEIDPRNRFSSGLPAHLAAAELGLEAGAFALDAACASSLYAMKLACDRLHDGSAELMLAGGVNCADDLFIHIGFCALNAMSPTGRSRPFHRHADGLVPAEGAAFVALMRLADAVSSGRRILAVIRGIGLSNDGRTGGPLTPAEEGQLRAMREAYLMSGVAPETVSLVECHATGTPVGDAVEIHSMANVFVDAHDLPVGSVKSNVGHLITAAGAAGVLKVIGAMQAGVRPATLYADEPLRASEGTPMRVLQEAEEWPGPRRAAVSAFGFGGTNAHLIMDEWTGDQVPAVQPPPPPFERDQVAVVALSARVGDCHTTHEFERAVLQGIPVSPRCEQVRVELEGLRFPPNDLPSTLAQQLLIMQAAREAADGVRLPRERTMVLVGMGCDPGAARYGARWRVASWLQEQIHDAADDSEELARFRNAFAPALTSSGVLGTMPNMVANRINAQLDLAGPGYAVSAEEASGVVALRLAARAIAAGEADAAVVGAVDLSGEPVHQAALEGLGRWREPGDAAIALVLKRLSDAHADGDQVIAVLDDDPGGEADLLIGAADLGFDPSALFGSAHAAVGLLGVACAAVALHRRVVPRAGAPAVPALEHQTAQVVVTPLGAPPVSVRLKTGECRGLLLESAPRPHVYSGAGLSDVLTAMDTGRESDTGPARLVLLASSPAQHAERAEAARQWLNGNGIRPEGVAFRATPVDGELSFVYTNGSACYPDMGRELMLAFPDVLAEISGRCGDLSTLVGWAYRGERPGTVLDQIWGGSVLGQLHTGITRDLLGLSPTAVLAYSSGESTSLVAMGAWRDVRELVKDASDSALFRTDLAGPIVAVRRVWQRAGIRGERWLSYLVVAPVDEVRAATADEPAVHLMVVNSPGSCVVGGEAEACRRVLAGFGNAILIDHDIAVHAPEVDEVREDWWRLHRRPTHEVPGVRFYSGATGESYVPTPEACADAITAQALGTVDFVRVVENAWRDGVRVFVEHGPRGLCTGWIQRILGDREHVAVALDATDGRAVRQFTHAITDLMAAGVPLDAERFFGHLATIGPHGTDDVPHVLLPAHLPPIALPDPAQRVREMPNAPLLCPPVPPLATRPPGRADRPARDVARAASVMDRQRILNATHAEFLGAQAAVHERFLHMRGVAAAQLRRAHTASSGEGRTGDGQASVLREDTGRSGEVIMRPVESTRPGPKFDRGQLEHLAEGKISELFGELFAEQDRHERQTRMPKPPMLLADRVTGIDAVPASMGVGTIWTETDVRTDSWYLDPAHRMPAGFMVEAGQADLLLISWLGADLRNTGERVYRLLGCELTYHGELPLPGDTLHYEITIDGHGEHDGVRLFFFRYDCYIDGELRLSVRSGQAGFFTDDELANSDGVVWDRPALRGARLQAREAPPWHMRTPDMGPVKLYEHVSELREGYIRTELPISPDDWFFEGHFKNDPCMPGTLMFEGCLQSMARYMTAKGHTRNKDGWRFEPVRGRTIPMRCRRQVTPSSKILTYEVFVREETEDTLTADVLCTVDGVKAFLAEGVGLTTVPDWPYPKRTTPFEFDRESLMACALGRMSDGLGPSYAVFDGSRRCARLPGPPYHFMTGIREVGGPQNGMRIGSHVVAEYDVPEDAWYFEHNNGIMPFGVLMEVALQPCGWLASYAGCPLTFDKDMLFRNLDGTGTVHRSVTPQTRKLTTRSTLTQVSGSAGMMIVRFDVVCEADGEPLFALTATFGYFPPEAFGNQVGLPPSREERAAIEAPSTFHEDVPRSMLTMIDRVTGYWPDGGKAGLGRLRGEKDVNPSDWFFKAHFFDDPVQPGSLGVEAMVQLLGFHLERQGLGNVRLRDEREVTWKYRGQVTPEDTLIRIDLEITGRTEKGATAEAWLWVDDKRIYHVENLEVVGDRIIDLERDSWLKDHCPTWTVPALPMMSTVDLLAGDAAALRDVELHRWVPVGGPVMITEEREGDHVSLLADGQCFATARRGTPGPRPAPFPEVETELQPDPYEAGILFHGPAFQYLTELRVGPDGASATLDAGKGTVPRGNLHQGLLDAAMHVLPHDRYPDRVGFPHRVVWLEIYEPLPDSGPVRVEARWGDVEPIFDVQLQHDDRVLVAFRLVDVLLPKGRLGSAEPHLRRRFLRDRQYAGGLGLSTTDQSRTTITAADVDRCDWLPGTVAAAYGLPSKATGLERLMLIAARDHIGRRIGVHPSVVDLDDHCLVIETRDDEVVVRDGEGCS</sequence>
<dbReference type="SUPFAM" id="SSF52151">
    <property type="entry name" value="FabD/lysophospholipase-like"/>
    <property type="match status" value="1"/>
</dbReference>
<keyword evidence="1" id="KW-0808">Transferase</keyword>
<dbReference type="SMART" id="SM00827">
    <property type="entry name" value="PKS_AT"/>
    <property type="match status" value="1"/>
</dbReference>
<dbReference type="InterPro" id="IPR014031">
    <property type="entry name" value="Ketoacyl_synth_C"/>
</dbReference>
<dbReference type="InterPro" id="IPR020841">
    <property type="entry name" value="PKS_Beta-ketoAc_synthase_dom"/>
</dbReference>
<gene>
    <name evidence="4" type="ORF">GCM10022267_84890</name>
</gene>
<dbReference type="PANTHER" id="PTHR43074:SF1">
    <property type="entry name" value="BETA-KETOACYL SYNTHASE FAMILY PROTEIN-RELATED"/>
    <property type="match status" value="1"/>
</dbReference>
<dbReference type="InterPro" id="IPR013114">
    <property type="entry name" value="FabA_FabZ"/>
</dbReference>
<organism evidence="4 5">
    <name type="scientific">Lentzea roselyniae</name>
    <dbReference type="NCBI Taxonomy" id="531940"/>
    <lineage>
        <taxon>Bacteria</taxon>
        <taxon>Bacillati</taxon>
        <taxon>Actinomycetota</taxon>
        <taxon>Actinomycetes</taxon>
        <taxon>Pseudonocardiales</taxon>
        <taxon>Pseudonocardiaceae</taxon>
        <taxon>Lentzea</taxon>
    </lineage>
</organism>
<evidence type="ECO:0000313" key="4">
    <source>
        <dbReference type="EMBL" id="GAA3685101.1"/>
    </source>
</evidence>
<dbReference type="InterPro" id="IPR014043">
    <property type="entry name" value="Acyl_transferase_dom"/>
</dbReference>
<dbReference type="SMART" id="SM00825">
    <property type="entry name" value="PKS_KS"/>
    <property type="match status" value="1"/>
</dbReference>
<dbReference type="Pfam" id="PF02801">
    <property type="entry name" value="Ketoacyl-synt_C"/>
    <property type="match status" value="1"/>
</dbReference>
<dbReference type="SUPFAM" id="SSF53901">
    <property type="entry name" value="Thiolase-like"/>
    <property type="match status" value="3"/>
</dbReference>
<dbReference type="InterPro" id="IPR029069">
    <property type="entry name" value="HotDog_dom_sf"/>
</dbReference>
<protein>
    <submittedName>
        <fullName evidence="4">Type I polyketide synthase</fullName>
    </submittedName>
</protein>
<dbReference type="InterPro" id="IPR032821">
    <property type="entry name" value="PKS_assoc"/>
</dbReference>